<reference evidence="4 5" key="1">
    <citation type="submission" date="2016-10" db="EMBL/GenBank/DDBJ databases">
        <authorList>
            <person name="de Groot N.N."/>
        </authorList>
    </citation>
    <scope>NUCLEOTIDE SEQUENCE [LARGE SCALE GENOMIC DNA]</scope>
    <source>
        <strain evidence="4 5">DSM 18978</strain>
    </source>
</reference>
<keyword evidence="5" id="KW-1185">Reference proteome</keyword>
<feature type="domain" description="MBG" evidence="3">
    <location>
        <begin position="497"/>
        <end position="568"/>
    </location>
</feature>
<dbReference type="InterPro" id="IPR041286">
    <property type="entry name" value="MBG_2"/>
</dbReference>
<dbReference type="EMBL" id="FMUS01000031">
    <property type="protein sequence ID" value="SCZ03970.1"/>
    <property type="molecule type" value="Genomic_DNA"/>
</dbReference>
<dbReference type="InterPro" id="IPR012854">
    <property type="entry name" value="Cu_amine_oxidase-like_N"/>
</dbReference>
<dbReference type="Gene3D" id="3.30.457.10">
    <property type="entry name" value="Copper amine oxidase-like, N-terminal domain"/>
    <property type="match status" value="1"/>
</dbReference>
<dbReference type="Pfam" id="PF07833">
    <property type="entry name" value="Cu_amine_oxidN1"/>
    <property type="match status" value="1"/>
</dbReference>
<sequence length="1086" mass="115862">MTARGGSEGAGIGGGTNGAGGTVSIRGINTRVTAMGTSGGRDIGSGDSSSDGGTLEVLEGASVDITNTNSQIKLSLRDFSTDPEGGADVLDPISLSVNIDGIFLDTPNGQILFKANGEEVGRAFIEGEGMNLYGTAGMEVDDLLGGNYTFLVEYVPGAGDRFFSSDQIEITNYAISKFSQAPLTFNIPETITYGNEPFDIQVSGGSGTGDISYEVTSGNAVTVDNVGRVTIVGAGEAEVTVTKTGDDYYNEASVSIVIEVNKAIPTVTFPTAITISYGQTLSDSEFRLGVGDGAFAWKEPDTIPIVHNQGYIVVFTPNDPVNYDYSGVELEQTVAVIVTPKPLNIEAEDKSKVYGDEDPQLTYEITVEELVGMDVISGSLIRVAGEDVGSYKIQQGDLTAGANYTITFIEAELIITPKTLTVTAHDKSKVYGEADPQLTYEITVGALLGMDVISGSLIREAGEAVGSYKIQQVDLTAGANYTITFLEAELTITPKTLTVTAHDKSKVYGEADPQLTYEITVGALLGMDVISGSLIREAGEAVGSYKIQQGDLTAGANYSITFTEAELTITPKTLTITVDDKSKVYGEADPPLTYEITVGALLGMDVISGSLIREAGEDVGSYKIQQGDLTAGANYTITFTEVELIITPKTLTVTAHDKSKVHGKADPDFTVSYDGFVFYDNSNHLDGILAFTREVGEAVGTYTITPSGLTSGNYHIDYVSGVLTITRAAATTGGGGYVPPSPQQKFNGEIYISTIKTVTEEGKQRHTATVSSQAMNNAVKNALKAEISSLNLILEKEQESPADEVQFSLPADILLSLVENNISLKITTSLGVLEIPHNTLLALSRHEVDLKIEMERISEETGEEARQLAREAGGQPLGDSTRIKANITGKTVVTLSLEGVELPVDPAERQSFLDALAVFIYHSDGSTESIVGEIDYDDEGNPVGISIWVDKFSDFVIVKMPQKIILLTVGSEKAQVDGVTTELDAIPFIKQPFNRTLVPVRFVGEILGADVQWLPETKQVLIMYRGREILLTIDSQTVLVDGEEQQLDCPAEIVGNRTFVPLRFVSETLGAQVEWDAATQSITINP</sequence>
<dbReference type="Gene3D" id="2.60.40.1080">
    <property type="match status" value="1"/>
</dbReference>
<dbReference type="SUPFAM" id="SSF55383">
    <property type="entry name" value="Copper amine oxidase, domain N"/>
    <property type="match status" value="1"/>
</dbReference>
<dbReference type="InterPro" id="IPR036582">
    <property type="entry name" value="Mao_N_sf"/>
</dbReference>
<dbReference type="Gene3D" id="3.30.160.710">
    <property type="match status" value="2"/>
</dbReference>
<feature type="domain" description="MBG" evidence="3">
    <location>
        <begin position="651"/>
        <end position="724"/>
    </location>
</feature>
<dbReference type="STRING" id="1120976.SAMN03080606_03768"/>
<feature type="domain" description="MBG" evidence="3">
    <location>
        <begin position="574"/>
        <end position="641"/>
    </location>
</feature>
<evidence type="ECO:0000313" key="4">
    <source>
        <dbReference type="EMBL" id="SCZ03970.1"/>
    </source>
</evidence>
<evidence type="ECO:0000259" key="2">
    <source>
        <dbReference type="Pfam" id="PF07833"/>
    </source>
</evidence>
<feature type="domain" description="MBG" evidence="3">
    <location>
        <begin position="343"/>
        <end position="413"/>
    </location>
</feature>
<name>A0A1G5KV73_9FIRM</name>
<feature type="domain" description="Copper amine oxidase-like N-terminal" evidence="2">
    <location>
        <begin position="987"/>
        <end position="1084"/>
    </location>
</feature>
<evidence type="ECO:0000313" key="5">
    <source>
        <dbReference type="Proteomes" id="UP000198636"/>
    </source>
</evidence>
<evidence type="ECO:0000259" key="3">
    <source>
        <dbReference type="Pfam" id="PF18676"/>
    </source>
</evidence>
<feature type="region of interest" description="Disordered" evidence="1">
    <location>
        <begin position="1"/>
        <end position="55"/>
    </location>
</feature>
<evidence type="ECO:0000256" key="1">
    <source>
        <dbReference type="SAM" id="MobiDB-lite"/>
    </source>
</evidence>
<protein>
    <submittedName>
        <fullName evidence="4">Copper amine oxidase N-terminal domain-containing protein</fullName>
    </submittedName>
</protein>
<organism evidence="4 5">
    <name type="scientific">Alkaliphilus peptidifermentans DSM 18978</name>
    <dbReference type="NCBI Taxonomy" id="1120976"/>
    <lineage>
        <taxon>Bacteria</taxon>
        <taxon>Bacillati</taxon>
        <taxon>Bacillota</taxon>
        <taxon>Clostridia</taxon>
        <taxon>Peptostreptococcales</taxon>
        <taxon>Natronincolaceae</taxon>
        <taxon>Alkaliphilus</taxon>
    </lineage>
</organism>
<accession>A0A1G5KV73</accession>
<dbReference type="Pfam" id="PF18676">
    <property type="entry name" value="MBG_2"/>
    <property type="match status" value="5"/>
</dbReference>
<feature type="compositionally biased region" description="Gly residues" evidence="1">
    <location>
        <begin position="1"/>
        <end position="21"/>
    </location>
</feature>
<proteinExistence type="predicted"/>
<dbReference type="InterPro" id="IPR008964">
    <property type="entry name" value="Invasin/intimin_cell_adhesion"/>
</dbReference>
<feature type="domain" description="MBG" evidence="3">
    <location>
        <begin position="420"/>
        <end position="491"/>
    </location>
</feature>
<dbReference type="AlphaFoldDB" id="A0A1G5KV73"/>
<dbReference type="SUPFAM" id="SSF49373">
    <property type="entry name" value="Invasin/intimin cell-adhesion fragments"/>
    <property type="match status" value="1"/>
</dbReference>
<dbReference type="Proteomes" id="UP000198636">
    <property type="component" value="Unassembled WGS sequence"/>
</dbReference>
<gene>
    <name evidence="4" type="ORF">SAMN03080606_03768</name>
</gene>